<comment type="caution">
    <text evidence="1">The sequence shown here is derived from an EMBL/GenBank/DDBJ whole genome shotgun (WGS) entry which is preliminary data.</text>
</comment>
<protein>
    <submittedName>
        <fullName evidence="1">DUF1491 domain-containing protein</fullName>
    </submittedName>
</protein>
<dbReference type="Gene3D" id="3.40.1530.20">
    <property type="entry name" value="Protein of unknown function (DUF1491)"/>
    <property type="match status" value="1"/>
</dbReference>
<keyword evidence="2" id="KW-1185">Reference proteome</keyword>
<dbReference type="Proteomes" id="UP000245916">
    <property type="component" value="Unassembled WGS sequence"/>
</dbReference>
<dbReference type="Pfam" id="PF07372">
    <property type="entry name" value="DUF1491"/>
    <property type="match status" value="1"/>
</dbReference>
<gene>
    <name evidence="1" type="ORF">DF286_06250</name>
</gene>
<dbReference type="OrthoDB" id="9809136at2"/>
<proteinExistence type="predicted"/>
<evidence type="ECO:0000313" key="1">
    <source>
        <dbReference type="EMBL" id="PWG02511.1"/>
    </source>
</evidence>
<dbReference type="EMBL" id="QFFF01000001">
    <property type="protein sequence ID" value="PWG02511.1"/>
    <property type="molecule type" value="Genomic_DNA"/>
</dbReference>
<evidence type="ECO:0000313" key="2">
    <source>
        <dbReference type="Proteomes" id="UP000245916"/>
    </source>
</evidence>
<dbReference type="AlphaFoldDB" id="A0A2U2J2K7"/>
<organism evidence="1 2">
    <name type="scientific">Allosphingosinicella humi</name>
    <dbReference type="NCBI Taxonomy" id="2068657"/>
    <lineage>
        <taxon>Bacteria</taxon>
        <taxon>Pseudomonadati</taxon>
        <taxon>Pseudomonadota</taxon>
        <taxon>Alphaproteobacteria</taxon>
        <taxon>Sphingomonadales</taxon>
        <taxon>Sphingomonadaceae</taxon>
        <taxon>Allosphingosinicella</taxon>
    </lineage>
</organism>
<name>A0A2U2J2K7_9SPHN</name>
<dbReference type="RefSeq" id="WP_109270650.1">
    <property type="nucleotide sequence ID" value="NZ_QFFF01000001.1"/>
</dbReference>
<accession>A0A2U2J2K7</accession>
<reference evidence="1 2" key="1">
    <citation type="submission" date="2018-05" db="EMBL/GenBank/DDBJ databases">
        <title>Genome of Sphingosinicella humi QZX222.</title>
        <authorList>
            <person name="Qiao Z."/>
            <person name="Wang G."/>
        </authorList>
    </citation>
    <scope>NUCLEOTIDE SEQUENCE [LARGE SCALE GENOMIC DNA]</scope>
    <source>
        <strain evidence="1 2">QZX222</strain>
    </source>
</reference>
<dbReference type="InterPro" id="IPR009964">
    <property type="entry name" value="DUF1491"/>
</dbReference>
<sequence length="112" mass="12681">MEPRLSTSVLVTALIRLSESQGGFASVLARGDATAGALLVILAERGRKRQILERILQPDGRYAWHPAREAAGNEEELQRFLDRRRKFDPDLWVLELDIASSERFADGMNDFR</sequence>